<dbReference type="RefSeq" id="WP_341456564.1">
    <property type="nucleotide sequence ID" value="NZ_NUAN01000234.1"/>
</dbReference>
<keyword evidence="2" id="KW-0119">Carbohydrate metabolism</keyword>
<dbReference type="InterPro" id="IPR003610">
    <property type="entry name" value="CBM5/12"/>
</dbReference>
<evidence type="ECO:0000259" key="3">
    <source>
        <dbReference type="SMART" id="SM00495"/>
    </source>
</evidence>
<dbReference type="GO" id="GO:0000272">
    <property type="term" value="P:polysaccharide catabolic process"/>
    <property type="evidence" value="ECO:0007669"/>
    <property type="project" value="UniProtKB-KW"/>
</dbReference>
<evidence type="ECO:0000256" key="1">
    <source>
        <dbReference type="ARBA" id="ARBA00022801"/>
    </source>
</evidence>
<dbReference type="GO" id="GO:0004553">
    <property type="term" value="F:hydrolase activity, hydrolyzing O-glycosyl compounds"/>
    <property type="evidence" value="ECO:0007669"/>
    <property type="project" value="InterPro"/>
</dbReference>
<dbReference type="Proteomes" id="UP000220691">
    <property type="component" value="Unassembled WGS sequence"/>
</dbReference>
<dbReference type="SUPFAM" id="SSF51055">
    <property type="entry name" value="Carbohydrate binding domain"/>
    <property type="match status" value="1"/>
</dbReference>
<dbReference type="SMART" id="SM00495">
    <property type="entry name" value="ChtBD3"/>
    <property type="match status" value="1"/>
</dbReference>
<accession>A0A9X6U6J8</accession>
<protein>
    <recommendedName>
        <fullName evidence="3">Chitin-binding type-3 domain-containing protein</fullName>
    </recommendedName>
</protein>
<sequence length="78" mass="8823">MWGFVKGMSPDEYCIWEIIGGKIPEWSAKRIYIKGDEVSYNGTQYQATGQMFAGENPDKYNWGWKAIEGATSPGQSHE</sequence>
<dbReference type="GO" id="GO:0030246">
    <property type="term" value="F:carbohydrate binding"/>
    <property type="evidence" value="ECO:0007669"/>
    <property type="project" value="InterPro"/>
</dbReference>
<evidence type="ECO:0000256" key="2">
    <source>
        <dbReference type="ARBA" id="ARBA00023326"/>
    </source>
</evidence>
<feature type="domain" description="Chitin-binding type-3" evidence="3">
    <location>
        <begin position="23"/>
        <end position="67"/>
    </location>
</feature>
<keyword evidence="2" id="KW-0624">Polysaccharide degradation</keyword>
<dbReference type="InterPro" id="IPR036573">
    <property type="entry name" value="CBM_sf_5/12"/>
</dbReference>
<dbReference type="CDD" id="cd12215">
    <property type="entry name" value="ChiC_BD"/>
    <property type="match status" value="1"/>
</dbReference>
<reference evidence="4 5" key="1">
    <citation type="submission" date="2017-09" db="EMBL/GenBank/DDBJ databases">
        <title>Large-scale bioinformatics analysis of Bacillus genomes uncovers conserved roles of natural products in bacterial physiology.</title>
        <authorList>
            <consortium name="Agbiome Team Llc"/>
            <person name="Bleich R.M."/>
            <person name="Kirk G.J."/>
            <person name="Santa Maria K.C."/>
            <person name="Allen S.E."/>
            <person name="Farag S."/>
            <person name="Shank E.A."/>
            <person name="Bowers A."/>
        </authorList>
    </citation>
    <scope>NUCLEOTIDE SEQUENCE [LARGE SCALE GENOMIC DNA]</scope>
    <source>
        <strain evidence="4 5">AFS027647</strain>
    </source>
</reference>
<comment type="caution">
    <text evidence="4">The sequence shown here is derived from an EMBL/GenBank/DDBJ whole genome shotgun (WGS) entry which is preliminary data.</text>
</comment>
<dbReference type="Gene3D" id="2.10.10.20">
    <property type="entry name" value="Carbohydrate-binding module superfamily 5/12"/>
    <property type="match status" value="1"/>
</dbReference>
<evidence type="ECO:0000313" key="5">
    <source>
        <dbReference type="Proteomes" id="UP000220691"/>
    </source>
</evidence>
<dbReference type="GO" id="GO:0005576">
    <property type="term" value="C:extracellular region"/>
    <property type="evidence" value="ECO:0007669"/>
    <property type="project" value="InterPro"/>
</dbReference>
<gene>
    <name evidence="4" type="ORF">CN553_28025</name>
</gene>
<dbReference type="AlphaFoldDB" id="A0A9X6U6J8"/>
<keyword evidence="1" id="KW-0378">Hydrolase</keyword>
<dbReference type="Pfam" id="PF02839">
    <property type="entry name" value="CBM_5_12"/>
    <property type="match status" value="1"/>
</dbReference>
<evidence type="ECO:0000313" key="4">
    <source>
        <dbReference type="EMBL" id="PEN83254.1"/>
    </source>
</evidence>
<name>A0A9X6U6J8_BACCE</name>
<organism evidence="4 5">
    <name type="scientific">Bacillus cereus</name>
    <dbReference type="NCBI Taxonomy" id="1396"/>
    <lineage>
        <taxon>Bacteria</taxon>
        <taxon>Bacillati</taxon>
        <taxon>Bacillota</taxon>
        <taxon>Bacilli</taxon>
        <taxon>Bacillales</taxon>
        <taxon>Bacillaceae</taxon>
        <taxon>Bacillus</taxon>
        <taxon>Bacillus cereus group</taxon>
    </lineage>
</organism>
<feature type="non-terminal residue" evidence="4">
    <location>
        <position position="78"/>
    </location>
</feature>
<dbReference type="EMBL" id="NUAN01000234">
    <property type="protein sequence ID" value="PEN83254.1"/>
    <property type="molecule type" value="Genomic_DNA"/>
</dbReference>
<proteinExistence type="predicted"/>